<evidence type="ECO:0000313" key="3">
    <source>
        <dbReference type="Proteomes" id="UP000190080"/>
    </source>
</evidence>
<name>A0A1V4IS95_9CLOT</name>
<dbReference type="InterPro" id="IPR004879">
    <property type="entry name" value="Ssp411-like_TRX"/>
</dbReference>
<evidence type="ECO:0000259" key="1">
    <source>
        <dbReference type="Pfam" id="PF03190"/>
    </source>
</evidence>
<feature type="domain" description="Spermatogenesis-associated protein 20-like TRX" evidence="1">
    <location>
        <begin position="8"/>
        <end position="169"/>
    </location>
</feature>
<dbReference type="RefSeq" id="WP_079422931.1">
    <property type="nucleotide sequence ID" value="NZ_MZGV01000012.1"/>
</dbReference>
<dbReference type="EMBL" id="MZGV01000012">
    <property type="protein sequence ID" value="OPJ62898.1"/>
    <property type="molecule type" value="Genomic_DNA"/>
</dbReference>
<evidence type="ECO:0000313" key="2">
    <source>
        <dbReference type="EMBL" id="OPJ62898.1"/>
    </source>
</evidence>
<reference evidence="2 3" key="1">
    <citation type="submission" date="2017-03" db="EMBL/GenBank/DDBJ databases">
        <title>Genome sequence of Clostridium oryzae DSM 28571.</title>
        <authorList>
            <person name="Poehlein A."/>
            <person name="Daniel R."/>
        </authorList>
    </citation>
    <scope>NUCLEOTIDE SEQUENCE [LARGE SCALE GENOMIC DNA]</scope>
    <source>
        <strain evidence="2 3">DSM 28571</strain>
    </source>
</reference>
<dbReference type="InterPro" id="IPR012341">
    <property type="entry name" value="6hp_glycosidase-like_sf"/>
</dbReference>
<dbReference type="Gene3D" id="1.50.10.20">
    <property type="match status" value="1"/>
</dbReference>
<dbReference type="PANTHER" id="PTHR42899:SF1">
    <property type="entry name" value="SPERMATOGENESIS-ASSOCIATED PROTEIN 20"/>
    <property type="match status" value="1"/>
</dbReference>
<dbReference type="SUPFAM" id="SSF52833">
    <property type="entry name" value="Thioredoxin-like"/>
    <property type="match status" value="1"/>
</dbReference>
<proteinExistence type="predicted"/>
<dbReference type="InterPro" id="IPR036249">
    <property type="entry name" value="Thioredoxin-like_sf"/>
</dbReference>
<dbReference type="PANTHER" id="PTHR42899">
    <property type="entry name" value="SPERMATOGENESIS-ASSOCIATED PROTEIN 20"/>
    <property type="match status" value="1"/>
</dbReference>
<keyword evidence="3" id="KW-1185">Reference proteome</keyword>
<dbReference type="CDD" id="cd02955">
    <property type="entry name" value="SSP411"/>
    <property type="match status" value="1"/>
</dbReference>
<dbReference type="Gene3D" id="1.50.10.10">
    <property type="match status" value="1"/>
</dbReference>
<dbReference type="OrthoDB" id="9762614at2"/>
<gene>
    <name evidence="2" type="ORF">CLORY_15220</name>
</gene>
<comment type="caution">
    <text evidence="2">The sequence shown here is derived from an EMBL/GenBank/DDBJ whole genome shotgun (WGS) entry which is preliminary data.</text>
</comment>
<dbReference type="Gene3D" id="3.40.30.10">
    <property type="entry name" value="Glutaredoxin"/>
    <property type="match status" value="1"/>
</dbReference>
<organism evidence="2 3">
    <name type="scientific">Clostridium oryzae</name>
    <dbReference type="NCBI Taxonomy" id="1450648"/>
    <lineage>
        <taxon>Bacteria</taxon>
        <taxon>Bacillati</taxon>
        <taxon>Bacillota</taxon>
        <taxon>Clostridia</taxon>
        <taxon>Eubacteriales</taxon>
        <taxon>Clostridiaceae</taxon>
        <taxon>Clostridium</taxon>
    </lineage>
</organism>
<dbReference type="STRING" id="1450648.CLORY_15220"/>
<dbReference type="PIRSF" id="PIRSF006402">
    <property type="entry name" value="UCP006402_thioredoxin"/>
    <property type="match status" value="1"/>
</dbReference>
<dbReference type="InterPro" id="IPR008928">
    <property type="entry name" value="6-hairpin_glycosidase_sf"/>
</dbReference>
<protein>
    <recommendedName>
        <fullName evidence="1">Spermatogenesis-associated protein 20-like TRX domain-containing protein</fullName>
    </recommendedName>
</protein>
<dbReference type="GO" id="GO:0005975">
    <property type="term" value="P:carbohydrate metabolic process"/>
    <property type="evidence" value="ECO:0007669"/>
    <property type="project" value="InterPro"/>
</dbReference>
<dbReference type="AlphaFoldDB" id="A0A1V4IS95"/>
<dbReference type="Proteomes" id="UP000190080">
    <property type="component" value="Unassembled WGS sequence"/>
</dbReference>
<accession>A0A1V4IS95</accession>
<dbReference type="SUPFAM" id="SSF48208">
    <property type="entry name" value="Six-hairpin glycosidases"/>
    <property type="match status" value="1"/>
</dbReference>
<dbReference type="Pfam" id="PF03190">
    <property type="entry name" value="Thioredox_DsbH"/>
    <property type="match status" value="1"/>
</dbReference>
<dbReference type="InterPro" id="IPR024705">
    <property type="entry name" value="Ssp411"/>
</dbReference>
<sequence>MPSNTIAPNRLINEKSPYLLQHAHNPVDWYPWCDEAFEKAKTENKPIFLSIGYSTCHWCHVMERESFEDEQVAKLMNDTFVCIKVDREERPEIDNLYMSVCQAVTGSGGWPLTIFMTYDKKPFFAGTYIPKESRYASTGMLEIIDKVNTLWRQDRSRLIEYGDHIMKAIDNSQMHETGDSIGSNVLDRCYEQLSSMFDDSYGGFGRAPKFPTPHNMLFLLRYYKKTGEKRALDMVLKTLDAMYSGGIFDQIGYGFHRYSTDRRWLLPHFEKMLYDQALIAYVCVEAYQLTVYKKYKDMAEKIFAYLIRDMKSDEGCFYSAEDADSEGEEGKFYVWSIEQIKSILDKDEAEIAIKVFNMKPDGNFKDEAMGTSIGTNILHLNINENNQSLSNKLNMPVEQFEQKFEQITKKLQQERQKRVRPFKDDKILTDWNSLIIAALAKAGRVFGNKNYTQIACIAADFLVECVQENGRLMHRFKAGDWDYKGNIDDYAFFIHALLELFETTFDTEYLRQAVTLNDQMLEYFWDKENGGFYFTPNDDDDILMRTKEVYDGAVPSGNSVALLDLIKLSRITGDYTLEQYADKLQKAFSNTVKESPISYTQMLVGIDYLIGPSYDVVICGDKTSKDTIKMLSELNSRYIPNMTVILYPIDEEEPDISHLAEHVKDLESIERKATAYICRNSVCNAPTIDIQQMLKYLNA</sequence>